<evidence type="ECO:0000313" key="2">
    <source>
        <dbReference type="EMBL" id="OPJ74717.1"/>
    </source>
</evidence>
<proteinExistence type="predicted"/>
<name>A0A1V4JSM4_PATFA</name>
<organism evidence="2 3">
    <name type="scientific">Patagioenas fasciata monilis</name>
    <dbReference type="NCBI Taxonomy" id="372326"/>
    <lineage>
        <taxon>Eukaryota</taxon>
        <taxon>Metazoa</taxon>
        <taxon>Chordata</taxon>
        <taxon>Craniata</taxon>
        <taxon>Vertebrata</taxon>
        <taxon>Euteleostomi</taxon>
        <taxon>Archelosauria</taxon>
        <taxon>Archosauria</taxon>
        <taxon>Dinosauria</taxon>
        <taxon>Saurischia</taxon>
        <taxon>Theropoda</taxon>
        <taxon>Coelurosauria</taxon>
        <taxon>Aves</taxon>
        <taxon>Neognathae</taxon>
        <taxon>Neoaves</taxon>
        <taxon>Columbimorphae</taxon>
        <taxon>Columbiformes</taxon>
        <taxon>Columbidae</taxon>
        <taxon>Patagioenas</taxon>
    </lineage>
</organism>
<sequence length="72" mass="7979">MPVMGRAGRKKRRVSGEGSVPLEQEATFTSTTVPMSGRTQHGRSRGLSQGTGQLPLERSFWLLTCRSWYPGQ</sequence>
<dbReference type="Proteomes" id="UP000190648">
    <property type="component" value="Unassembled WGS sequence"/>
</dbReference>
<keyword evidence="3" id="KW-1185">Reference proteome</keyword>
<comment type="caution">
    <text evidence="2">The sequence shown here is derived from an EMBL/GenBank/DDBJ whole genome shotgun (WGS) entry which is preliminary data.</text>
</comment>
<evidence type="ECO:0000313" key="3">
    <source>
        <dbReference type="Proteomes" id="UP000190648"/>
    </source>
</evidence>
<feature type="compositionally biased region" description="Polar residues" evidence="1">
    <location>
        <begin position="26"/>
        <end position="39"/>
    </location>
</feature>
<feature type="region of interest" description="Disordered" evidence="1">
    <location>
        <begin position="1"/>
        <end position="51"/>
    </location>
</feature>
<reference evidence="2 3" key="1">
    <citation type="submission" date="2016-02" db="EMBL/GenBank/DDBJ databases">
        <title>Band-tailed pigeon sequencing and assembly.</title>
        <authorList>
            <person name="Soares A.E."/>
            <person name="Novak B.J."/>
            <person name="Rice E.S."/>
            <person name="O'Connell B."/>
            <person name="Chang D."/>
            <person name="Weber S."/>
            <person name="Shapiro B."/>
        </authorList>
    </citation>
    <scope>NUCLEOTIDE SEQUENCE [LARGE SCALE GENOMIC DNA]</scope>
    <source>
        <strain evidence="2">BTP2013</strain>
        <tissue evidence="2">Blood</tissue>
    </source>
</reference>
<gene>
    <name evidence="2" type="ORF">AV530_018263</name>
</gene>
<dbReference type="EMBL" id="LSYS01006629">
    <property type="protein sequence ID" value="OPJ74717.1"/>
    <property type="molecule type" value="Genomic_DNA"/>
</dbReference>
<evidence type="ECO:0000256" key="1">
    <source>
        <dbReference type="SAM" id="MobiDB-lite"/>
    </source>
</evidence>
<dbReference type="AlphaFoldDB" id="A0A1V4JSM4"/>
<accession>A0A1V4JSM4</accession>
<protein>
    <submittedName>
        <fullName evidence="2">Uncharacterized protein</fullName>
    </submittedName>
</protein>